<dbReference type="OrthoDB" id="5288586at2759"/>
<keyword evidence="2" id="KW-1133">Transmembrane helix</keyword>
<dbReference type="AlphaFoldDB" id="A0A1Y1UAE6"/>
<dbReference type="RefSeq" id="XP_021868750.1">
    <property type="nucleotide sequence ID" value="XM_022013624.1"/>
</dbReference>
<keyword evidence="4" id="KW-1185">Reference proteome</keyword>
<evidence type="ECO:0000313" key="3">
    <source>
        <dbReference type="EMBL" id="ORX34487.1"/>
    </source>
</evidence>
<dbReference type="InterPro" id="IPR010699">
    <property type="entry name" value="DUF1275"/>
</dbReference>
<organism evidence="3 4">
    <name type="scientific">Kockovaella imperatae</name>
    <dbReference type="NCBI Taxonomy" id="4999"/>
    <lineage>
        <taxon>Eukaryota</taxon>
        <taxon>Fungi</taxon>
        <taxon>Dikarya</taxon>
        <taxon>Basidiomycota</taxon>
        <taxon>Agaricomycotina</taxon>
        <taxon>Tremellomycetes</taxon>
        <taxon>Tremellales</taxon>
        <taxon>Cuniculitremaceae</taxon>
        <taxon>Kockovaella</taxon>
    </lineage>
</organism>
<name>A0A1Y1UAE6_9TREE</name>
<dbReference type="GeneID" id="33555432"/>
<evidence type="ECO:0008006" key="5">
    <source>
        <dbReference type="Google" id="ProtNLM"/>
    </source>
</evidence>
<feature type="transmembrane region" description="Helical" evidence="2">
    <location>
        <begin position="277"/>
        <end position="297"/>
    </location>
</feature>
<dbReference type="PANTHER" id="PTHR37488">
    <property type="entry name" value="DUF1275 DOMAIN-CONTAINING PROTEIN"/>
    <property type="match status" value="1"/>
</dbReference>
<evidence type="ECO:0000256" key="1">
    <source>
        <dbReference type="SAM" id="MobiDB-lite"/>
    </source>
</evidence>
<feature type="transmembrane region" description="Helical" evidence="2">
    <location>
        <begin position="127"/>
        <end position="143"/>
    </location>
</feature>
<dbReference type="Pfam" id="PF06912">
    <property type="entry name" value="DUF1275"/>
    <property type="match status" value="1"/>
</dbReference>
<dbReference type="InParanoid" id="A0A1Y1UAE6"/>
<comment type="caution">
    <text evidence="3">The sequence shown here is derived from an EMBL/GenBank/DDBJ whole genome shotgun (WGS) entry which is preliminary data.</text>
</comment>
<reference evidence="3 4" key="1">
    <citation type="submission" date="2017-03" db="EMBL/GenBank/DDBJ databases">
        <title>Widespread Adenine N6-methylation of Active Genes in Fungi.</title>
        <authorList>
            <consortium name="DOE Joint Genome Institute"/>
            <person name="Mondo S.J."/>
            <person name="Dannebaum R.O."/>
            <person name="Kuo R.C."/>
            <person name="Louie K.B."/>
            <person name="Bewick A.J."/>
            <person name="Labutti K."/>
            <person name="Haridas S."/>
            <person name="Kuo A."/>
            <person name="Salamov A."/>
            <person name="Ahrendt S.R."/>
            <person name="Lau R."/>
            <person name="Bowen B.P."/>
            <person name="Lipzen A."/>
            <person name="Sullivan W."/>
            <person name="Andreopoulos W.B."/>
            <person name="Clum A."/>
            <person name="Lindquist E."/>
            <person name="Daum C."/>
            <person name="Northen T.R."/>
            <person name="Ramamoorthy G."/>
            <person name="Schmitz R.J."/>
            <person name="Gryganskyi A."/>
            <person name="Culley D."/>
            <person name="Magnuson J."/>
            <person name="James T.Y."/>
            <person name="O'Malley M.A."/>
            <person name="Stajich J.E."/>
            <person name="Spatafora J.W."/>
            <person name="Visel A."/>
            <person name="Grigoriev I.V."/>
        </authorList>
    </citation>
    <scope>NUCLEOTIDE SEQUENCE [LARGE SCALE GENOMIC DNA]</scope>
    <source>
        <strain evidence="3 4">NRRL Y-17943</strain>
    </source>
</reference>
<accession>A0A1Y1UAE6</accession>
<feature type="compositionally biased region" description="Polar residues" evidence="1">
    <location>
        <begin position="23"/>
        <end position="38"/>
    </location>
</feature>
<dbReference type="EMBL" id="NBSH01000014">
    <property type="protein sequence ID" value="ORX34487.1"/>
    <property type="molecule type" value="Genomic_DNA"/>
</dbReference>
<feature type="region of interest" description="Disordered" evidence="1">
    <location>
        <begin position="23"/>
        <end position="43"/>
    </location>
</feature>
<sequence>MISDSSASGHQARKGSSATLTHDTLTSYNRSGNPNPESLGQCLDDNEDRSFRRRIKSYSQAKVDLNAVNLICVYACFITGFTNAISFSACYVWAGFQSANVANLGLALARTFNPLPYGTRSFLKGDQQLLVSLVSFCIGTSLGRIGEHIGSTRRVWLVGATFCQLLLAVVGTCCAHFSGEKGIALDRGDPSWASPMGMSALGLISASMGLQGIIGKRLGSPMNSTVVLTTTWVELFNDPFLFAFRYAPSRDVRIGGILAVFVGAFCSRGLIATKCGMTGTLGIMIGLRGLQIVWFCFMREEKSSVESSEPSSKV</sequence>
<keyword evidence="2" id="KW-0812">Transmembrane</keyword>
<evidence type="ECO:0000256" key="2">
    <source>
        <dbReference type="SAM" id="Phobius"/>
    </source>
</evidence>
<dbReference type="PANTHER" id="PTHR37488:SF2">
    <property type="entry name" value="DUF1275 DOMAIN-CONTAINING PROTEIN"/>
    <property type="match status" value="1"/>
</dbReference>
<feature type="transmembrane region" description="Helical" evidence="2">
    <location>
        <begin position="67"/>
        <end position="94"/>
    </location>
</feature>
<protein>
    <recommendedName>
        <fullName evidence="5">DUF1275 domain protein</fullName>
    </recommendedName>
</protein>
<feature type="transmembrane region" description="Helical" evidence="2">
    <location>
        <begin position="252"/>
        <end position="271"/>
    </location>
</feature>
<keyword evidence="2" id="KW-0472">Membrane</keyword>
<dbReference type="STRING" id="4999.A0A1Y1UAE6"/>
<feature type="transmembrane region" description="Helical" evidence="2">
    <location>
        <begin position="191"/>
        <end position="214"/>
    </location>
</feature>
<feature type="transmembrane region" description="Helical" evidence="2">
    <location>
        <begin position="155"/>
        <end position="179"/>
    </location>
</feature>
<proteinExistence type="predicted"/>
<dbReference type="Proteomes" id="UP000193218">
    <property type="component" value="Unassembled WGS sequence"/>
</dbReference>
<evidence type="ECO:0000313" key="4">
    <source>
        <dbReference type="Proteomes" id="UP000193218"/>
    </source>
</evidence>
<gene>
    <name evidence="3" type="ORF">BD324DRAFT_583432</name>
</gene>